<keyword evidence="2" id="KW-1185">Reference proteome</keyword>
<dbReference type="EMBL" id="JAGDFL010001338">
    <property type="protein sequence ID" value="KAG7376400.1"/>
    <property type="molecule type" value="Genomic_DNA"/>
</dbReference>
<dbReference type="Proteomes" id="UP000693981">
    <property type="component" value="Unassembled WGS sequence"/>
</dbReference>
<dbReference type="AlphaFoldDB" id="A0A8T1V7Y4"/>
<proteinExistence type="predicted"/>
<gene>
    <name evidence="1" type="ORF">PHYBOEH_001547</name>
</gene>
<accession>A0A8T1V7Y4</accession>
<evidence type="ECO:0000313" key="2">
    <source>
        <dbReference type="Proteomes" id="UP000693981"/>
    </source>
</evidence>
<organism evidence="1 2">
    <name type="scientific">Phytophthora boehmeriae</name>
    <dbReference type="NCBI Taxonomy" id="109152"/>
    <lineage>
        <taxon>Eukaryota</taxon>
        <taxon>Sar</taxon>
        <taxon>Stramenopiles</taxon>
        <taxon>Oomycota</taxon>
        <taxon>Peronosporomycetes</taxon>
        <taxon>Peronosporales</taxon>
        <taxon>Peronosporaceae</taxon>
        <taxon>Phytophthora</taxon>
    </lineage>
</organism>
<dbReference type="OrthoDB" id="126904at2759"/>
<evidence type="ECO:0000313" key="1">
    <source>
        <dbReference type="EMBL" id="KAG7376400.1"/>
    </source>
</evidence>
<sequence>MKRGGHCLFYLGYNSNDEIACFTKPTCQLSDAASIYQDLIRDQDHDDPRKVWLLLDGYRYGKIDAGLHPYKLLATSQEVDIKSQEFEMVQCLLLPCWKRDDLFGLGEKIHGFDVEEMDRRFFYSGGNVHLFGLDTIEKIKTYMDVALGKVAGAPPLFSNEANVQIGENEADCLRRTFIQFMETDPGEEEYYYCGYWVHVIDSTYVAKKLVNRLRTDVVMRVFHFAQRAGYGSLAGALFEAYVRILADNDDEWKLLGTKYDQGKRRSKDSVRFKLEELELKNGKQLCAGNADDYVDALTEFRDNATYTSWLPDCQNFPNIDGIVKLKTGNVAYLQIISAKTPKIDGKQLEVMNGVFFPAEVKRDSDTSAVAEGRPLYVAVCPDLATFRAFKLESRPEAVAARKTCSVYKSYCSNKSGAFFNLH</sequence>
<evidence type="ECO:0008006" key="3">
    <source>
        <dbReference type="Google" id="ProtNLM"/>
    </source>
</evidence>
<reference evidence="1" key="1">
    <citation type="submission" date="2021-02" db="EMBL/GenBank/DDBJ databases">
        <authorList>
            <person name="Palmer J.M."/>
        </authorList>
    </citation>
    <scope>NUCLEOTIDE SEQUENCE</scope>
    <source>
        <strain evidence="1">SCRP23</strain>
    </source>
</reference>
<name>A0A8T1V7Y4_9STRA</name>
<comment type="caution">
    <text evidence="1">The sequence shown here is derived from an EMBL/GenBank/DDBJ whole genome shotgun (WGS) entry which is preliminary data.</text>
</comment>
<protein>
    <recommendedName>
        <fullName evidence="3">Crinkler (CRN) family protein</fullName>
    </recommendedName>
</protein>